<keyword evidence="4" id="KW-0874">Quinone</keyword>
<proteinExistence type="inferred from homology"/>
<dbReference type="InterPro" id="IPR038354">
    <property type="entry name" value="VKOR_sf"/>
</dbReference>
<dbReference type="Pfam" id="PF07884">
    <property type="entry name" value="VKOR"/>
    <property type="match status" value="1"/>
</dbReference>
<accession>A0A2N3V666</accession>
<keyword evidence="3 10" id="KW-0812">Transmembrane</keyword>
<evidence type="ECO:0000313" key="13">
    <source>
        <dbReference type="Proteomes" id="UP000233766"/>
    </source>
</evidence>
<keyword evidence="6" id="KW-0560">Oxidoreductase</keyword>
<feature type="transmembrane region" description="Helical" evidence="10">
    <location>
        <begin position="25"/>
        <end position="46"/>
    </location>
</feature>
<evidence type="ECO:0000256" key="5">
    <source>
        <dbReference type="ARBA" id="ARBA00022989"/>
    </source>
</evidence>
<dbReference type="PANTHER" id="PTHR34573:SF1">
    <property type="entry name" value="VITAMIN K EPOXIDE REDUCTASE DOMAIN-CONTAINING PROTEIN"/>
    <property type="match status" value="1"/>
</dbReference>
<gene>
    <name evidence="12" type="ORF">ATK86_1451</name>
</gene>
<dbReference type="PANTHER" id="PTHR34573">
    <property type="entry name" value="VKC DOMAIN-CONTAINING PROTEIN"/>
    <property type="match status" value="1"/>
</dbReference>
<evidence type="ECO:0000256" key="3">
    <source>
        <dbReference type="ARBA" id="ARBA00022692"/>
    </source>
</evidence>
<feature type="transmembrane region" description="Helical" evidence="10">
    <location>
        <begin position="112"/>
        <end position="133"/>
    </location>
</feature>
<comment type="subcellular location">
    <subcellularLocation>
        <location evidence="1">Membrane</location>
        <topology evidence="1">Multi-pass membrane protein</topology>
    </subcellularLocation>
</comment>
<dbReference type="InterPro" id="IPR012932">
    <property type="entry name" value="VKOR"/>
</dbReference>
<dbReference type="SMART" id="SM00756">
    <property type="entry name" value="VKc"/>
    <property type="match status" value="1"/>
</dbReference>
<organism evidence="12 13">
    <name type="scientific">Nocardia fluminea</name>
    <dbReference type="NCBI Taxonomy" id="134984"/>
    <lineage>
        <taxon>Bacteria</taxon>
        <taxon>Bacillati</taxon>
        <taxon>Actinomycetota</taxon>
        <taxon>Actinomycetes</taxon>
        <taxon>Mycobacteriales</taxon>
        <taxon>Nocardiaceae</taxon>
        <taxon>Nocardia</taxon>
    </lineage>
</organism>
<dbReference type="InterPro" id="IPR041714">
    <property type="entry name" value="VKOR_Actinobacteria"/>
</dbReference>
<dbReference type="Gene3D" id="1.20.1440.130">
    <property type="entry name" value="VKOR domain"/>
    <property type="match status" value="1"/>
</dbReference>
<keyword evidence="5 10" id="KW-1133">Transmembrane helix</keyword>
<keyword evidence="9" id="KW-0676">Redox-active center</keyword>
<evidence type="ECO:0000259" key="11">
    <source>
        <dbReference type="SMART" id="SM00756"/>
    </source>
</evidence>
<dbReference type="Proteomes" id="UP000233766">
    <property type="component" value="Unassembled WGS sequence"/>
</dbReference>
<feature type="transmembrane region" description="Helical" evidence="10">
    <location>
        <begin position="87"/>
        <end position="105"/>
    </location>
</feature>
<evidence type="ECO:0000256" key="2">
    <source>
        <dbReference type="ARBA" id="ARBA00006214"/>
    </source>
</evidence>
<protein>
    <submittedName>
        <fullName evidence="12">Putative membrane protein</fullName>
    </submittedName>
</protein>
<dbReference type="GO" id="GO:0048038">
    <property type="term" value="F:quinone binding"/>
    <property type="evidence" value="ECO:0007669"/>
    <property type="project" value="UniProtKB-KW"/>
</dbReference>
<feature type="domain" description="Vitamin K epoxide reductase" evidence="11">
    <location>
        <begin position="23"/>
        <end position="164"/>
    </location>
</feature>
<reference evidence="12 13" key="1">
    <citation type="submission" date="2017-12" db="EMBL/GenBank/DDBJ databases">
        <title>Sequencing the genomes of 1000 Actinobacteria strains.</title>
        <authorList>
            <person name="Klenk H.-P."/>
        </authorList>
    </citation>
    <scope>NUCLEOTIDE SEQUENCE [LARGE SCALE GENOMIC DNA]</scope>
    <source>
        <strain evidence="12 13">DSM 44489</strain>
    </source>
</reference>
<dbReference type="GO" id="GO:0016491">
    <property type="term" value="F:oxidoreductase activity"/>
    <property type="evidence" value="ECO:0007669"/>
    <property type="project" value="UniProtKB-KW"/>
</dbReference>
<evidence type="ECO:0000313" key="12">
    <source>
        <dbReference type="EMBL" id="PKV77125.1"/>
    </source>
</evidence>
<evidence type="ECO:0000256" key="1">
    <source>
        <dbReference type="ARBA" id="ARBA00004141"/>
    </source>
</evidence>
<dbReference type="OrthoDB" id="9783799at2"/>
<dbReference type="AlphaFoldDB" id="A0A2N3V666"/>
<feature type="transmembrane region" description="Helical" evidence="10">
    <location>
        <begin position="183"/>
        <end position="207"/>
    </location>
</feature>
<feature type="transmembrane region" description="Helical" evidence="10">
    <location>
        <begin position="139"/>
        <end position="162"/>
    </location>
</feature>
<evidence type="ECO:0000256" key="7">
    <source>
        <dbReference type="ARBA" id="ARBA00023136"/>
    </source>
</evidence>
<evidence type="ECO:0000256" key="10">
    <source>
        <dbReference type="SAM" id="Phobius"/>
    </source>
</evidence>
<evidence type="ECO:0000256" key="8">
    <source>
        <dbReference type="ARBA" id="ARBA00023157"/>
    </source>
</evidence>
<keyword evidence="13" id="KW-1185">Reference proteome</keyword>
<comment type="caution">
    <text evidence="12">The sequence shown here is derived from an EMBL/GenBank/DDBJ whole genome shotgun (WGS) entry which is preliminary data.</text>
</comment>
<dbReference type="GO" id="GO:0016020">
    <property type="term" value="C:membrane"/>
    <property type="evidence" value="ECO:0007669"/>
    <property type="project" value="UniProtKB-SubCell"/>
</dbReference>
<evidence type="ECO:0000256" key="4">
    <source>
        <dbReference type="ARBA" id="ARBA00022719"/>
    </source>
</evidence>
<sequence length="214" mass="22827">MPHSPSELATPAETTAGGREPFPRLLPWLLLIGGLLGTVAASVLTVEKMARLQNPDYVPSCSLNPIVSCGSVMDSPQGAVFGFPNPVLGIAGFAVVTTVGAGLLAGARFQRWFWLGLQAGAGFGVVFVHWLIYQTLYNIGALCPYCMVVWVVTVPIFGYVTVRNVVVGDLPVPAAARRLADVAVGYHGVALTIWALTIVALIGIRFWSYWSTLL</sequence>
<comment type="similarity">
    <text evidence="2">Belongs to the VKOR family.</text>
</comment>
<dbReference type="RefSeq" id="WP_101463858.1">
    <property type="nucleotide sequence ID" value="NZ_PJMW01000002.1"/>
</dbReference>
<evidence type="ECO:0000256" key="9">
    <source>
        <dbReference type="ARBA" id="ARBA00023284"/>
    </source>
</evidence>
<dbReference type="CDD" id="cd12922">
    <property type="entry name" value="VKOR_5"/>
    <property type="match status" value="1"/>
</dbReference>
<evidence type="ECO:0000256" key="6">
    <source>
        <dbReference type="ARBA" id="ARBA00023002"/>
    </source>
</evidence>
<keyword evidence="8" id="KW-1015">Disulfide bond</keyword>
<name>A0A2N3V666_9NOCA</name>
<keyword evidence="7 10" id="KW-0472">Membrane</keyword>
<dbReference type="EMBL" id="PJMW01000002">
    <property type="protein sequence ID" value="PKV77125.1"/>
    <property type="molecule type" value="Genomic_DNA"/>
</dbReference>